<evidence type="ECO:0000256" key="1">
    <source>
        <dbReference type="ARBA" id="ARBA00009342"/>
    </source>
</evidence>
<dbReference type="PANTHER" id="PTHR13256:SF16">
    <property type="entry name" value="ALPHA_BETA-TUBULIN-N-ACETYLTRANSFERASE 9"/>
    <property type="match status" value="1"/>
</dbReference>
<dbReference type="AlphaFoldDB" id="A0A067MP08"/>
<dbReference type="InParanoid" id="A0A067MP08"/>
<dbReference type="EMBL" id="KL198023">
    <property type="protein sequence ID" value="KDQ17488.1"/>
    <property type="molecule type" value="Genomic_DNA"/>
</dbReference>
<dbReference type="Gene3D" id="3.40.630.30">
    <property type="match status" value="1"/>
</dbReference>
<evidence type="ECO:0000256" key="3">
    <source>
        <dbReference type="ARBA" id="ARBA00023315"/>
    </source>
</evidence>
<keyword evidence="2" id="KW-0808">Transferase</keyword>
<dbReference type="PROSITE" id="PS51186">
    <property type="entry name" value="GNAT"/>
    <property type="match status" value="1"/>
</dbReference>
<evidence type="ECO:0000313" key="6">
    <source>
        <dbReference type="Proteomes" id="UP000027195"/>
    </source>
</evidence>
<keyword evidence="3" id="KW-0012">Acyltransferase</keyword>
<dbReference type="InterPro" id="IPR016181">
    <property type="entry name" value="Acyl_CoA_acyltransferase"/>
</dbReference>
<dbReference type="InterPro" id="IPR039135">
    <property type="entry name" value="NAT9-like"/>
</dbReference>
<dbReference type="HOGENOM" id="CLU_073102_0_0_1"/>
<organism evidence="5 6">
    <name type="scientific">Botryobasidium botryosum (strain FD-172 SS1)</name>
    <dbReference type="NCBI Taxonomy" id="930990"/>
    <lineage>
        <taxon>Eukaryota</taxon>
        <taxon>Fungi</taxon>
        <taxon>Dikarya</taxon>
        <taxon>Basidiomycota</taxon>
        <taxon>Agaricomycotina</taxon>
        <taxon>Agaricomycetes</taxon>
        <taxon>Cantharellales</taxon>
        <taxon>Botryobasidiaceae</taxon>
        <taxon>Botryobasidium</taxon>
    </lineage>
</organism>
<feature type="domain" description="N-acetyltransferase" evidence="4">
    <location>
        <begin position="34"/>
        <end position="188"/>
    </location>
</feature>
<protein>
    <recommendedName>
        <fullName evidence="4">N-acetyltransferase domain-containing protein</fullName>
    </recommendedName>
</protein>
<evidence type="ECO:0000256" key="2">
    <source>
        <dbReference type="ARBA" id="ARBA00022679"/>
    </source>
</evidence>
<dbReference type="OrthoDB" id="5043642at2759"/>
<keyword evidence="6" id="KW-1185">Reference proteome</keyword>
<dbReference type="GO" id="GO:0008080">
    <property type="term" value="F:N-acetyltransferase activity"/>
    <property type="evidence" value="ECO:0007669"/>
    <property type="project" value="InterPro"/>
</dbReference>
<dbReference type="Proteomes" id="UP000027195">
    <property type="component" value="Unassembled WGS sequence"/>
</dbReference>
<name>A0A067MP08_BOTB1</name>
<comment type="similarity">
    <text evidence="1">Belongs to the acetyltransferase family. GNAT subfamily.</text>
</comment>
<proteinExistence type="inferred from homology"/>
<accession>A0A067MP08</accession>
<evidence type="ECO:0000313" key="5">
    <source>
        <dbReference type="EMBL" id="KDQ17488.1"/>
    </source>
</evidence>
<evidence type="ECO:0000259" key="4">
    <source>
        <dbReference type="PROSITE" id="PS51186"/>
    </source>
</evidence>
<dbReference type="Pfam" id="PF13302">
    <property type="entry name" value="Acetyltransf_3"/>
    <property type="match status" value="1"/>
</dbReference>
<dbReference type="InterPro" id="IPR000182">
    <property type="entry name" value="GNAT_dom"/>
</dbReference>
<reference evidence="6" key="1">
    <citation type="journal article" date="2014" name="Proc. Natl. Acad. Sci. U.S.A.">
        <title>Extensive sampling of basidiomycete genomes demonstrates inadequacy of the white-rot/brown-rot paradigm for wood decay fungi.</title>
        <authorList>
            <person name="Riley R."/>
            <person name="Salamov A.A."/>
            <person name="Brown D.W."/>
            <person name="Nagy L.G."/>
            <person name="Floudas D."/>
            <person name="Held B.W."/>
            <person name="Levasseur A."/>
            <person name="Lombard V."/>
            <person name="Morin E."/>
            <person name="Otillar R."/>
            <person name="Lindquist E.A."/>
            <person name="Sun H."/>
            <person name="LaButti K.M."/>
            <person name="Schmutz J."/>
            <person name="Jabbour D."/>
            <person name="Luo H."/>
            <person name="Baker S.E."/>
            <person name="Pisabarro A.G."/>
            <person name="Walton J.D."/>
            <person name="Blanchette R.A."/>
            <person name="Henrissat B."/>
            <person name="Martin F."/>
            <person name="Cullen D."/>
            <person name="Hibbett D.S."/>
            <person name="Grigoriev I.V."/>
        </authorList>
    </citation>
    <scope>NUCLEOTIDE SEQUENCE [LARGE SCALE GENOMIC DNA]</scope>
    <source>
        <strain evidence="6">FD-172 SS1</strain>
    </source>
</reference>
<dbReference type="FunCoup" id="A0A067MP08">
    <property type="interactions" value="234"/>
</dbReference>
<dbReference type="SUPFAM" id="SSF55729">
    <property type="entry name" value="Acyl-CoA N-acyltransferases (Nat)"/>
    <property type="match status" value="1"/>
</dbReference>
<gene>
    <name evidence="5" type="ORF">BOTBODRAFT_29666</name>
</gene>
<dbReference type="PANTHER" id="PTHR13256">
    <property type="entry name" value="N-ACETYLTRANSFERASE 9"/>
    <property type="match status" value="1"/>
</dbReference>
<sequence>MRTNERTAVVAPTLVLVPYRPEHVTKYHGWMTDPDLLNLTASEPLTLAQEIDMQQKWHMDEDKLTFIVLARPHPSVPLITSDDIRKHCPMIGDVNLFFKPGDAETESEVECEVMIAEPAYRRNGHGHTALRLLLLYASAPPLAVNPRNFVARIGAKNEPSIALFKKLGFALTKYVEAFDEVEMRFGHGRSERQSGIGREFWMGGGIGPELDVREFD</sequence>